<keyword evidence="2" id="KW-1185">Reference proteome</keyword>
<sequence>MTLARVELRQESVVSHLSLRKGARSLGYWHNLELGSGRKRRNLQQGLGVSGLSTCRAVQQGAMWTWIEPRVLRQALGGNLQQKPKWFCKFSVCYARISNGMKDRGC</sequence>
<evidence type="ECO:0000313" key="2">
    <source>
        <dbReference type="Proteomes" id="UP000250321"/>
    </source>
</evidence>
<gene>
    <name evidence="1" type="ORF">Pyn_15919</name>
</gene>
<proteinExistence type="predicted"/>
<dbReference type="AlphaFoldDB" id="A0A314ZP99"/>
<protein>
    <submittedName>
        <fullName evidence="1">Uncharacterized protein</fullName>
    </submittedName>
</protein>
<comment type="caution">
    <text evidence="1">The sequence shown here is derived from an EMBL/GenBank/DDBJ whole genome shotgun (WGS) entry which is preliminary data.</text>
</comment>
<organism evidence="1 2">
    <name type="scientific">Prunus yedoensis var. nudiflora</name>
    <dbReference type="NCBI Taxonomy" id="2094558"/>
    <lineage>
        <taxon>Eukaryota</taxon>
        <taxon>Viridiplantae</taxon>
        <taxon>Streptophyta</taxon>
        <taxon>Embryophyta</taxon>
        <taxon>Tracheophyta</taxon>
        <taxon>Spermatophyta</taxon>
        <taxon>Magnoliopsida</taxon>
        <taxon>eudicotyledons</taxon>
        <taxon>Gunneridae</taxon>
        <taxon>Pentapetalae</taxon>
        <taxon>rosids</taxon>
        <taxon>fabids</taxon>
        <taxon>Rosales</taxon>
        <taxon>Rosaceae</taxon>
        <taxon>Amygdaloideae</taxon>
        <taxon>Amygdaleae</taxon>
        <taxon>Prunus</taxon>
    </lineage>
</organism>
<evidence type="ECO:0000313" key="1">
    <source>
        <dbReference type="EMBL" id="PQQ20273.1"/>
    </source>
</evidence>
<accession>A0A314ZP99</accession>
<name>A0A314ZP99_PRUYE</name>
<dbReference type="EMBL" id="PJQY01000039">
    <property type="protein sequence ID" value="PQQ20273.1"/>
    <property type="molecule type" value="Genomic_DNA"/>
</dbReference>
<reference evidence="1 2" key="1">
    <citation type="submission" date="2018-02" db="EMBL/GenBank/DDBJ databases">
        <title>Draft genome of wild Prunus yedoensis var. nudiflora.</title>
        <authorList>
            <person name="Baek S."/>
            <person name="Kim J.-H."/>
            <person name="Choi K."/>
            <person name="Kim G.-B."/>
            <person name="Cho A."/>
            <person name="Jang H."/>
            <person name="Shin C.-H."/>
            <person name="Yu H.-J."/>
            <person name="Mun J.-H."/>
        </authorList>
    </citation>
    <scope>NUCLEOTIDE SEQUENCE [LARGE SCALE GENOMIC DNA]</scope>
    <source>
        <strain evidence="2">cv. Jeju island</strain>
        <tissue evidence="1">Leaf</tissue>
    </source>
</reference>
<dbReference type="Proteomes" id="UP000250321">
    <property type="component" value="Unassembled WGS sequence"/>
</dbReference>